<keyword evidence="2" id="KW-0687">Ribonucleoprotein</keyword>
<dbReference type="SUPFAM" id="SSF55729">
    <property type="entry name" value="Acyl-CoA N-acyltransferases (Nat)"/>
    <property type="match status" value="1"/>
</dbReference>
<feature type="domain" description="N-acetyltransferase" evidence="1">
    <location>
        <begin position="128"/>
        <end position="263"/>
    </location>
</feature>
<dbReference type="InterPro" id="IPR000182">
    <property type="entry name" value="GNAT_dom"/>
</dbReference>
<comment type="caution">
    <text evidence="2">The sequence shown here is derived from an EMBL/GenBank/DDBJ whole genome shotgun (WGS) entry which is preliminary data.</text>
</comment>
<dbReference type="GO" id="GO:0005840">
    <property type="term" value="C:ribosome"/>
    <property type="evidence" value="ECO:0007669"/>
    <property type="project" value="UniProtKB-KW"/>
</dbReference>
<dbReference type="Gene3D" id="3.40.630.30">
    <property type="match status" value="1"/>
</dbReference>
<gene>
    <name evidence="2" type="ORF">HNQ41_001473</name>
</gene>
<dbReference type="AlphaFoldDB" id="A0A840QPK1"/>
<dbReference type="Proteomes" id="UP000551878">
    <property type="component" value="Unassembled WGS sequence"/>
</dbReference>
<evidence type="ECO:0000259" key="1">
    <source>
        <dbReference type="PROSITE" id="PS51186"/>
    </source>
</evidence>
<evidence type="ECO:0000313" key="3">
    <source>
        <dbReference type="Proteomes" id="UP000551878"/>
    </source>
</evidence>
<keyword evidence="3" id="KW-1185">Reference proteome</keyword>
<name>A0A840QPK1_9BACI</name>
<keyword evidence="2" id="KW-0689">Ribosomal protein</keyword>
<dbReference type="EMBL" id="JACHHB010000005">
    <property type="protein sequence ID" value="MBB5173304.1"/>
    <property type="molecule type" value="Genomic_DNA"/>
</dbReference>
<organism evidence="2 3">
    <name type="scientific">Texcoconibacillus texcoconensis</name>
    <dbReference type="NCBI Taxonomy" id="1095777"/>
    <lineage>
        <taxon>Bacteria</taxon>
        <taxon>Bacillati</taxon>
        <taxon>Bacillota</taxon>
        <taxon>Bacilli</taxon>
        <taxon>Bacillales</taxon>
        <taxon>Bacillaceae</taxon>
        <taxon>Texcoconibacillus</taxon>
    </lineage>
</organism>
<sequence length="263" mass="30403">MIETTFAPMTEHQLNQLQNQIVKEEHLPFYDMLMDKRKTSTFFAQWNDEDLVSVVAFHDEYSLPTFAYYFPGNLEAVDVENLFHEAEKSVKFSHEGIALLKEEELPMFYHHGTMIAPPRKMQLMRHQDDTKLMSETNVQEIRRENHEEVQALAEEQELLTFSKDAFEKFPFFGVWEKGRLAAMGGFSAFSEHYVEINHVATASFADRKGCSQAVNSTLTEIGKQTSSVYVYVYADDIASVRLYESLGFEAVNERFFVPFMIGD</sequence>
<evidence type="ECO:0000313" key="2">
    <source>
        <dbReference type="EMBL" id="MBB5173304.1"/>
    </source>
</evidence>
<dbReference type="Pfam" id="PF00583">
    <property type="entry name" value="Acetyltransf_1"/>
    <property type="match status" value="1"/>
</dbReference>
<dbReference type="RefSeq" id="WP_184663752.1">
    <property type="nucleotide sequence ID" value="NZ_JACHHB010000005.1"/>
</dbReference>
<protein>
    <submittedName>
        <fullName evidence="2">Ribosomal protein S18 acetylase RimI-like enzyme</fullName>
    </submittedName>
</protein>
<dbReference type="PROSITE" id="PS51186">
    <property type="entry name" value="GNAT"/>
    <property type="match status" value="1"/>
</dbReference>
<dbReference type="GO" id="GO:0016747">
    <property type="term" value="F:acyltransferase activity, transferring groups other than amino-acyl groups"/>
    <property type="evidence" value="ECO:0007669"/>
    <property type="project" value="InterPro"/>
</dbReference>
<accession>A0A840QPK1</accession>
<reference evidence="2 3" key="1">
    <citation type="submission" date="2020-08" db="EMBL/GenBank/DDBJ databases">
        <title>Genomic Encyclopedia of Type Strains, Phase IV (KMG-IV): sequencing the most valuable type-strain genomes for metagenomic binning, comparative biology and taxonomic classification.</title>
        <authorList>
            <person name="Goeker M."/>
        </authorList>
    </citation>
    <scope>NUCLEOTIDE SEQUENCE [LARGE SCALE GENOMIC DNA]</scope>
    <source>
        <strain evidence="2 3">DSM 24696</strain>
    </source>
</reference>
<dbReference type="InterPro" id="IPR016181">
    <property type="entry name" value="Acyl_CoA_acyltransferase"/>
</dbReference>
<proteinExistence type="predicted"/>